<dbReference type="PANTHER" id="PTHR42860:SF2">
    <property type="entry name" value="BLL4160 PROTEIN"/>
    <property type="match status" value="1"/>
</dbReference>
<dbReference type="InterPro" id="IPR002491">
    <property type="entry name" value="ABC_transptr_periplasmic_BD"/>
</dbReference>
<dbReference type="CDD" id="cd01144">
    <property type="entry name" value="BtuF"/>
    <property type="match status" value="1"/>
</dbReference>
<dbReference type="RefSeq" id="WP_144308093.1">
    <property type="nucleotide sequence ID" value="NZ_VMNK01000003.1"/>
</dbReference>
<evidence type="ECO:0000259" key="1">
    <source>
        <dbReference type="PROSITE" id="PS50983"/>
    </source>
</evidence>
<gene>
    <name evidence="2" type="ORF">FHP91_02490</name>
</gene>
<name>A0A557R087_9RHOO</name>
<dbReference type="PANTHER" id="PTHR42860">
    <property type="entry name" value="VITAMIN B12-BINDING PROTEIN"/>
    <property type="match status" value="1"/>
</dbReference>
<dbReference type="EMBL" id="VMNK01000003">
    <property type="protein sequence ID" value="TVO58554.1"/>
    <property type="molecule type" value="Genomic_DNA"/>
</dbReference>
<organism evidence="2 3">
    <name type="scientific">Denitromonas halophila</name>
    <dbReference type="NCBI Taxonomy" id="1629404"/>
    <lineage>
        <taxon>Bacteria</taxon>
        <taxon>Pseudomonadati</taxon>
        <taxon>Pseudomonadota</taxon>
        <taxon>Betaproteobacteria</taxon>
        <taxon>Rhodocyclales</taxon>
        <taxon>Zoogloeaceae</taxon>
        <taxon>Denitromonas</taxon>
    </lineage>
</organism>
<feature type="domain" description="Fe/B12 periplasmic-binding" evidence="1">
    <location>
        <begin position="7"/>
        <end position="266"/>
    </location>
</feature>
<reference evidence="2 3" key="1">
    <citation type="submission" date="2019-07" db="EMBL/GenBank/DDBJ databases">
        <title>The pathways for chlorine oxyanion respiration interact through the shared metabolite chlorate.</title>
        <authorList>
            <person name="Barnum T.P."/>
            <person name="Cheng Y."/>
            <person name="Hill K.A."/>
            <person name="Lucas L.N."/>
            <person name="Carlson H.K."/>
            <person name="Coates J.D."/>
        </authorList>
    </citation>
    <scope>NUCLEOTIDE SEQUENCE [LARGE SCALE GENOMIC DNA]</scope>
    <source>
        <strain evidence="2 3">SFB-3</strain>
    </source>
</reference>
<proteinExistence type="predicted"/>
<protein>
    <submittedName>
        <fullName evidence="2">Cobalamin-binding protein</fullName>
    </submittedName>
</protein>
<comment type="caution">
    <text evidence="2">The sequence shown here is derived from an EMBL/GenBank/DDBJ whole genome shotgun (WGS) entry which is preliminary data.</text>
</comment>
<keyword evidence="3" id="KW-1185">Reference proteome</keyword>
<dbReference type="OrthoDB" id="9775594at2"/>
<dbReference type="Pfam" id="PF01497">
    <property type="entry name" value="Peripla_BP_2"/>
    <property type="match status" value="1"/>
</dbReference>
<dbReference type="PROSITE" id="PS50983">
    <property type="entry name" value="FE_B12_PBP"/>
    <property type="match status" value="1"/>
</dbReference>
<accession>A0A557R087</accession>
<sequence>MSHHPQRIVCLSTETVEVLYALGEADRIVGISGFTVRPARARKEKPKVSGFSSARIDKILAVRPDLVLAFSDMQADICRDLIRAGIAVHVFNQRDIAGILAMITTVGALVGAQARADALVAQLDAQLDAARRAGDARIVRLGRRARVYFEEWDTPMICGIRWVSELIAVAGGEDVFGEQATAPGASARIIADGAEVIARQPDIILASWCGKKVRAEQIAGRPGWDALEAVRQQRIHEIKSALILSPGMVAIEAGLPAIADALDRVSAI</sequence>
<dbReference type="Gene3D" id="3.40.50.1980">
    <property type="entry name" value="Nitrogenase molybdenum iron protein domain"/>
    <property type="match status" value="2"/>
</dbReference>
<dbReference type="SUPFAM" id="SSF53807">
    <property type="entry name" value="Helical backbone' metal receptor"/>
    <property type="match status" value="1"/>
</dbReference>
<evidence type="ECO:0000313" key="3">
    <source>
        <dbReference type="Proteomes" id="UP000319502"/>
    </source>
</evidence>
<dbReference type="InterPro" id="IPR051030">
    <property type="entry name" value="Vitamin_B12-ABC_binding"/>
</dbReference>
<dbReference type="Proteomes" id="UP000319502">
    <property type="component" value="Unassembled WGS sequence"/>
</dbReference>
<evidence type="ECO:0000313" key="2">
    <source>
        <dbReference type="EMBL" id="TVO58554.1"/>
    </source>
</evidence>
<dbReference type="AlphaFoldDB" id="A0A557R087"/>